<feature type="repeat" description="ANK" evidence="17">
    <location>
        <begin position="377"/>
        <end position="399"/>
    </location>
</feature>
<dbReference type="GO" id="GO:0044231">
    <property type="term" value="C:host cell presynaptic membrane"/>
    <property type="evidence" value="ECO:0007669"/>
    <property type="project" value="UniProtKB-KW"/>
</dbReference>
<evidence type="ECO:0000256" key="6">
    <source>
        <dbReference type="ARBA" id="ARBA00022606"/>
    </source>
</evidence>
<keyword evidence="10" id="KW-0800">Toxin</keyword>
<dbReference type="SUPFAM" id="SSF48403">
    <property type="entry name" value="Ankyrin repeat"/>
    <property type="match status" value="2"/>
</dbReference>
<feature type="transmembrane region" description="Helical" evidence="18">
    <location>
        <begin position="711"/>
        <end position="734"/>
    </location>
</feature>
<dbReference type="Pfam" id="PF00520">
    <property type="entry name" value="Ion_trans"/>
    <property type="match status" value="1"/>
</dbReference>
<feature type="repeat" description="ANK" evidence="17">
    <location>
        <begin position="302"/>
        <end position="334"/>
    </location>
</feature>
<dbReference type="InterPro" id="IPR036770">
    <property type="entry name" value="Ankyrin_rpt-contain_sf"/>
</dbReference>
<dbReference type="GO" id="GO:0006887">
    <property type="term" value="P:exocytosis"/>
    <property type="evidence" value="ECO:0007669"/>
    <property type="project" value="UniProtKB-KW"/>
</dbReference>
<keyword evidence="14" id="KW-0325">Glycoprotein</keyword>
<proteinExistence type="predicted"/>
<dbReference type="InterPro" id="IPR005821">
    <property type="entry name" value="Ion_trans_dom"/>
</dbReference>
<evidence type="ECO:0000256" key="13">
    <source>
        <dbReference type="ARBA" id="ARBA00023136"/>
    </source>
</evidence>
<dbReference type="Pfam" id="PF12796">
    <property type="entry name" value="Ank_2"/>
    <property type="match status" value="3"/>
</dbReference>
<feature type="repeat" description="ANK" evidence="17">
    <location>
        <begin position="101"/>
        <end position="133"/>
    </location>
</feature>
<dbReference type="EMBL" id="JAPWDV010000003">
    <property type="protein sequence ID" value="KAJ6217488.1"/>
    <property type="molecule type" value="Genomic_DNA"/>
</dbReference>
<reference evidence="20" key="1">
    <citation type="submission" date="2022-12" db="EMBL/GenBank/DDBJ databases">
        <title>Genome assemblies of Blomia tropicalis.</title>
        <authorList>
            <person name="Cui Y."/>
        </authorList>
    </citation>
    <scope>NUCLEOTIDE SEQUENCE</scope>
    <source>
        <tissue evidence="20">Adult mites</tissue>
    </source>
</reference>
<dbReference type="PANTHER" id="PTHR47143:SF1">
    <property type="entry name" value="ION_TRANS DOMAIN-CONTAINING PROTEIN"/>
    <property type="match status" value="1"/>
</dbReference>
<evidence type="ECO:0000256" key="7">
    <source>
        <dbReference type="ARBA" id="ARBA00022692"/>
    </source>
</evidence>
<sequence length="964" mass="110498">MNRTAKFVNATLRWKKMNDACAKEQTLKEMDIAMNLDFESGYKSLLDEMPQSPGSMNTENQVCSIKQSPYRILKAAESGNLELFIRLYRQNNTRLNFSDKLGKSAIHYATSKNHLHILQFIIEHSDDLNVQDVNGDTPLHIAVVSDAIECLSLLIERGANMSILNHEMNGPIHVAVILNKVDILREMAKHKDKVNSALHFAAIYDHDESARILAVALCLKSGAVLSTQQYDLSTPVHLACSQGAIEIVKLMFTSQPDEKANCLAICDAQEFTPLHCAASFDHDELVRYLVKEGANTIAIDKEGRSPLLLAGARAAWKSVVALIELGSNVSLKDKFNRNLFHHIVLNGGNLDKFTKLISETIQSLLQMGVVINLKNNENQSPLHFAARYGRLNTVKHLLESRKGHLIINEMDGEDCRIMANNEAMTPIDYAIVNKNSEVAMVMVMHQKRGEEIMKSKIKRYNSLIEGLIANMPDVVKNLLDKGIEKSNENEDSPNYSIKYNFRYLQNEDESMSVDQPLPILNLMIAYNREDLLSHNLCVKYLETKWNSYGMYFHVINMSFYALFLSLITLNGLKLIDVTHAAHQSEDSNHNSIDELIMENDESQEEAKSVYFISLWILFFVVLNVLKEFYQIYHQRLRYFNEFINIFEWMLYISSGTMSSTFLLFPGVHSSYLYMSTAVSVFIAWFNLLFYLQRFNRGGIYVVMFLEILSTLIKVIFLFSVLIIAFGLSFYILFAKFDILRFGKGFSRPVLSMIRVGTMMLGEVDFIGTFLQPIISKNVTYVEEQSLTIERFQLFTSLIFLVIFIILMPILLMNLLIGLAVGDIDTVRKDAQLKRLTMQVDLHTDLERKLPRAFIQLTDKIEIYEYPNQHRASNILHLFYAKYILNRATKVACCSTHRSNLVQQHYEFVNFKANIAYQMAQHKKKLRDLTKHSELQLELLRLIIQKMEIQTENDFGSDDGEEDNY</sequence>
<keyword evidence="6" id="KW-0716">Sensory transduction</keyword>
<keyword evidence="4" id="KW-0268">Exocytosis</keyword>
<dbReference type="AlphaFoldDB" id="A0A9Q0LZS5"/>
<evidence type="ECO:0000256" key="15">
    <source>
        <dbReference type="ARBA" id="ARBA00023298"/>
    </source>
</evidence>
<feature type="transmembrane region" description="Helical" evidence="18">
    <location>
        <begin position="548"/>
        <end position="569"/>
    </location>
</feature>
<evidence type="ECO:0000256" key="1">
    <source>
        <dbReference type="ARBA" id="ARBA00004141"/>
    </source>
</evidence>
<accession>A0A9Q0LZS5</accession>
<evidence type="ECO:0000256" key="10">
    <source>
        <dbReference type="ARBA" id="ARBA00023028"/>
    </source>
</evidence>
<keyword evidence="15" id="KW-1053">Target membrane</keyword>
<dbReference type="InterPro" id="IPR002110">
    <property type="entry name" value="Ankyrin_rpt"/>
</dbReference>
<keyword evidence="13 18" id="KW-0472">Membrane</keyword>
<feature type="transmembrane region" description="Helical" evidence="18">
    <location>
        <begin position="608"/>
        <end position="625"/>
    </location>
</feature>
<evidence type="ECO:0000256" key="9">
    <source>
        <dbReference type="ARBA" id="ARBA00022989"/>
    </source>
</evidence>
<keyword evidence="21" id="KW-1185">Reference proteome</keyword>
<dbReference type="InterPro" id="IPR052076">
    <property type="entry name" value="TRP_cation_channel"/>
</dbReference>
<feature type="repeat" description="ANK" evidence="17">
    <location>
        <begin position="269"/>
        <end position="301"/>
    </location>
</feature>
<keyword evidence="10" id="KW-0638">Presynaptic neurotoxin</keyword>
<evidence type="ECO:0000256" key="5">
    <source>
        <dbReference type="ARBA" id="ARBA00022537"/>
    </source>
</evidence>
<name>A0A9Q0LZS5_BLOTA</name>
<keyword evidence="11 17" id="KW-0040">ANK repeat</keyword>
<keyword evidence="5" id="KW-1052">Target cell membrane</keyword>
<feature type="repeat" description="ANK" evidence="17">
    <location>
        <begin position="134"/>
        <end position="166"/>
    </location>
</feature>
<dbReference type="PROSITE" id="PS50088">
    <property type="entry name" value="ANK_REPEAT"/>
    <property type="match status" value="5"/>
</dbReference>
<dbReference type="Gene3D" id="1.25.40.20">
    <property type="entry name" value="Ankyrin repeat-containing domain"/>
    <property type="match status" value="3"/>
</dbReference>
<evidence type="ECO:0000259" key="19">
    <source>
        <dbReference type="Pfam" id="PF00520"/>
    </source>
</evidence>
<feature type="domain" description="Ion transport" evidence="19">
    <location>
        <begin position="603"/>
        <end position="830"/>
    </location>
</feature>
<dbReference type="PROSITE" id="PS50297">
    <property type="entry name" value="ANK_REP_REGION"/>
    <property type="match status" value="4"/>
</dbReference>
<dbReference type="PANTHER" id="PTHR47143">
    <property type="entry name" value="TRANSIENT RECEPTOR POTENTIAL CATION CHANNEL PROTEIN PAINLESS"/>
    <property type="match status" value="1"/>
</dbReference>
<comment type="caution">
    <text evidence="20">The sequence shown here is derived from an EMBL/GenBank/DDBJ whole genome shotgun (WGS) entry which is preliminary data.</text>
</comment>
<gene>
    <name evidence="20" type="ORF">RDWZM_008645</name>
</gene>
<feature type="transmembrane region" description="Helical" evidence="18">
    <location>
        <begin position="671"/>
        <end position="691"/>
    </location>
</feature>
<evidence type="ECO:0000256" key="14">
    <source>
        <dbReference type="ARBA" id="ARBA00023180"/>
    </source>
</evidence>
<feature type="transmembrane region" description="Helical" evidence="18">
    <location>
        <begin position="645"/>
        <end position="664"/>
    </location>
</feature>
<keyword evidence="16" id="KW-0407">Ion channel</keyword>
<evidence type="ECO:0000256" key="18">
    <source>
        <dbReference type="SAM" id="Phobius"/>
    </source>
</evidence>
<evidence type="ECO:0000256" key="3">
    <source>
        <dbReference type="ARBA" id="ARBA00022448"/>
    </source>
</evidence>
<comment type="subcellular location">
    <subcellularLocation>
        <location evidence="1">Membrane</location>
        <topology evidence="1">Multi-pass membrane protein</topology>
    </subcellularLocation>
    <subcellularLocation>
        <location evidence="2">Target cell membrane</location>
    </subcellularLocation>
</comment>
<evidence type="ECO:0000256" key="8">
    <source>
        <dbReference type="ARBA" id="ARBA00022737"/>
    </source>
</evidence>
<keyword evidence="7 18" id="KW-0812">Transmembrane</keyword>
<dbReference type="OMA" id="LEMKWHA"/>
<evidence type="ECO:0000256" key="16">
    <source>
        <dbReference type="ARBA" id="ARBA00023303"/>
    </source>
</evidence>
<dbReference type="GO" id="GO:0005216">
    <property type="term" value="F:monoatomic ion channel activity"/>
    <property type="evidence" value="ECO:0007669"/>
    <property type="project" value="InterPro"/>
</dbReference>
<dbReference type="GO" id="GO:0034703">
    <property type="term" value="C:cation channel complex"/>
    <property type="evidence" value="ECO:0007669"/>
    <property type="project" value="UniProtKB-ARBA"/>
</dbReference>
<evidence type="ECO:0000256" key="2">
    <source>
        <dbReference type="ARBA" id="ARBA00004175"/>
    </source>
</evidence>
<evidence type="ECO:0000256" key="17">
    <source>
        <dbReference type="PROSITE-ProRule" id="PRU00023"/>
    </source>
</evidence>
<keyword evidence="8" id="KW-0677">Repeat</keyword>
<keyword evidence="10" id="KW-0528">Neurotoxin</keyword>
<evidence type="ECO:0000256" key="11">
    <source>
        <dbReference type="ARBA" id="ARBA00023043"/>
    </source>
</evidence>
<evidence type="ECO:0000313" key="21">
    <source>
        <dbReference type="Proteomes" id="UP001142055"/>
    </source>
</evidence>
<dbReference type="GO" id="GO:0044218">
    <property type="term" value="C:other organism cell membrane"/>
    <property type="evidence" value="ECO:0007669"/>
    <property type="project" value="UniProtKB-KW"/>
</dbReference>
<dbReference type="Proteomes" id="UP001142055">
    <property type="component" value="Chromosome 3"/>
</dbReference>
<keyword evidence="3" id="KW-0813">Transport</keyword>
<keyword evidence="12" id="KW-0406">Ion transport</keyword>
<dbReference type="SMART" id="SM00248">
    <property type="entry name" value="ANK"/>
    <property type="match status" value="9"/>
</dbReference>
<evidence type="ECO:0000256" key="4">
    <source>
        <dbReference type="ARBA" id="ARBA00022483"/>
    </source>
</evidence>
<protein>
    <recommendedName>
        <fullName evidence="19">Ion transport domain-containing protein</fullName>
    </recommendedName>
</protein>
<evidence type="ECO:0000256" key="12">
    <source>
        <dbReference type="ARBA" id="ARBA00023065"/>
    </source>
</evidence>
<evidence type="ECO:0000313" key="20">
    <source>
        <dbReference type="EMBL" id="KAJ6217488.1"/>
    </source>
</evidence>
<organism evidence="20 21">
    <name type="scientific">Blomia tropicalis</name>
    <name type="common">Mite</name>
    <dbReference type="NCBI Taxonomy" id="40697"/>
    <lineage>
        <taxon>Eukaryota</taxon>
        <taxon>Metazoa</taxon>
        <taxon>Ecdysozoa</taxon>
        <taxon>Arthropoda</taxon>
        <taxon>Chelicerata</taxon>
        <taxon>Arachnida</taxon>
        <taxon>Acari</taxon>
        <taxon>Acariformes</taxon>
        <taxon>Sarcoptiformes</taxon>
        <taxon>Astigmata</taxon>
        <taxon>Glycyphagoidea</taxon>
        <taxon>Echimyopodidae</taxon>
        <taxon>Blomia</taxon>
    </lineage>
</organism>
<keyword evidence="9 18" id="KW-1133">Transmembrane helix</keyword>
<feature type="transmembrane region" description="Helical" evidence="18">
    <location>
        <begin position="794"/>
        <end position="820"/>
    </location>
</feature>